<sequence length="337" mass="35747">MTQNRQFILKRRPNGAPVAEDFALETSTIPALDEGQFLIRNHYASLDPAQRGWMSDADSYMPPIPLGAPVRATTIGVVEKSRAEGFAKGQWVMGLNAIEDYSIGTLGGFTQPIDPHAVPKVTNYLSLFGAVGMTAYFGFLDVCEPKPGDVVLITGAAGAVGSLVGQIAKILGCTAIGIAGGAEKCARLTERYGFDHAIDYRGKDVAALDAAIRAVAPDGVDVIFENVGGDILDAGLMNLKHGARIGLCGLISEYNAPQPVGARNIWQLIVHRASIRGLLVADYIARFAEGGAQMGEWAAAGKLIVDEHVDEGLDNALPAFLRLFEGSNQGKMILKIA</sequence>
<dbReference type="FunFam" id="3.40.50.720:FF:000121">
    <property type="entry name" value="Prostaglandin reductase 2"/>
    <property type="match status" value="1"/>
</dbReference>
<dbReference type="CDD" id="cd05288">
    <property type="entry name" value="PGDH"/>
    <property type="match status" value="1"/>
</dbReference>
<feature type="domain" description="Enoyl reductase (ER)" evidence="2">
    <location>
        <begin position="17"/>
        <end position="334"/>
    </location>
</feature>
<dbReference type="PANTHER" id="PTHR43205:SF7">
    <property type="entry name" value="PROSTAGLANDIN REDUCTASE 1"/>
    <property type="match status" value="1"/>
</dbReference>
<dbReference type="InterPro" id="IPR013149">
    <property type="entry name" value="ADH-like_C"/>
</dbReference>
<dbReference type="Gene3D" id="3.40.50.720">
    <property type="entry name" value="NAD(P)-binding Rossmann-like Domain"/>
    <property type="match status" value="1"/>
</dbReference>
<name>A0A2V3VD15_9SPHN</name>
<dbReference type="InterPro" id="IPR020843">
    <property type="entry name" value="ER"/>
</dbReference>
<dbReference type="GO" id="GO:0016628">
    <property type="term" value="F:oxidoreductase activity, acting on the CH-CH group of donors, NAD or NADP as acceptor"/>
    <property type="evidence" value="ECO:0007669"/>
    <property type="project" value="InterPro"/>
</dbReference>
<dbReference type="InterPro" id="IPR045010">
    <property type="entry name" value="MDR_fam"/>
</dbReference>
<dbReference type="EMBL" id="QJJM01000003">
    <property type="protein sequence ID" value="PXW77955.1"/>
    <property type="molecule type" value="Genomic_DNA"/>
</dbReference>
<dbReference type="OrthoDB" id="9805663at2"/>
<accession>A0A2V3VD15</accession>
<dbReference type="SUPFAM" id="SSF51735">
    <property type="entry name" value="NAD(P)-binding Rossmann-fold domains"/>
    <property type="match status" value="1"/>
</dbReference>
<dbReference type="PANTHER" id="PTHR43205">
    <property type="entry name" value="PROSTAGLANDIN REDUCTASE"/>
    <property type="match status" value="1"/>
</dbReference>
<dbReference type="Pfam" id="PF00107">
    <property type="entry name" value="ADH_zinc_N"/>
    <property type="match status" value="1"/>
</dbReference>
<dbReference type="InterPro" id="IPR041694">
    <property type="entry name" value="ADH_N_2"/>
</dbReference>
<dbReference type="Gene3D" id="3.90.180.10">
    <property type="entry name" value="Medium-chain alcohol dehydrogenases, catalytic domain"/>
    <property type="match status" value="1"/>
</dbReference>
<evidence type="ECO:0000313" key="3">
    <source>
        <dbReference type="EMBL" id="PXW77955.1"/>
    </source>
</evidence>
<dbReference type="Pfam" id="PF16884">
    <property type="entry name" value="ADH_N_2"/>
    <property type="match status" value="1"/>
</dbReference>
<protein>
    <recommendedName>
        <fullName evidence="2">Enoyl reductase (ER) domain-containing protein</fullName>
    </recommendedName>
</protein>
<keyword evidence="1" id="KW-0560">Oxidoreductase</keyword>
<evidence type="ECO:0000256" key="1">
    <source>
        <dbReference type="ARBA" id="ARBA00023002"/>
    </source>
</evidence>
<dbReference type="InterPro" id="IPR036291">
    <property type="entry name" value="NAD(P)-bd_dom_sf"/>
</dbReference>
<dbReference type="InterPro" id="IPR011032">
    <property type="entry name" value="GroES-like_sf"/>
</dbReference>
<evidence type="ECO:0000313" key="4">
    <source>
        <dbReference type="Proteomes" id="UP000248014"/>
    </source>
</evidence>
<dbReference type="SMART" id="SM00829">
    <property type="entry name" value="PKS_ER"/>
    <property type="match status" value="1"/>
</dbReference>
<dbReference type="Proteomes" id="UP000248014">
    <property type="component" value="Unassembled WGS sequence"/>
</dbReference>
<dbReference type="SUPFAM" id="SSF50129">
    <property type="entry name" value="GroES-like"/>
    <property type="match status" value="1"/>
</dbReference>
<dbReference type="AlphaFoldDB" id="A0A2V3VD15"/>
<reference evidence="3 4" key="1">
    <citation type="submission" date="2018-05" db="EMBL/GenBank/DDBJ databases">
        <title>Genomic Encyclopedia of Type Strains, Phase IV (KMG-IV): sequencing the most valuable type-strain genomes for metagenomic binning, comparative biology and taxonomic classification.</title>
        <authorList>
            <person name="Goeker M."/>
        </authorList>
    </citation>
    <scope>NUCLEOTIDE SEQUENCE [LARGE SCALE GENOMIC DNA]</scope>
    <source>
        <strain evidence="3 4">DSM 3183</strain>
    </source>
</reference>
<organism evidence="3 4">
    <name type="scientific">Blastomonas natatoria</name>
    <dbReference type="NCBI Taxonomy" id="34015"/>
    <lineage>
        <taxon>Bacteria</taxon>
        <taxon>Pseudomonadati</taxon>
        <taxon>Pseudomonadota</taxon>
        <taxon>Alphaproteobacteria</taxon>
        <taxon>Sphingomonadales</taxon>
        <taxon>Sphingomonadaceae</taxon>
        <taxon>Blastomonas</taxon>
    </lineage>
</organism>
<proteinExistence type="predicted"/>
<gene>
    <name evidence="3" type="ORF">C7451_10360</name>
</gene>
<dbReference type="RefSeq" id="WP_110297781.1">
    <property type="nucleotide sequence ID" value="NZ_QJJM01000003.1"/>
</dbReference>
<comment type="caution">
    <text evidence="3">The sequence shown here is derived from an EMBL/GenBank/DDBJ whole genome shotgun (WGS) entry which is preliminary data.</text>
</comment>
<keyword evidence="4" id="KW-1185">Reference proteome</keyword>
<evidence type="ECO:0000259" key="2">
    <source>
        <dbReference type="SMART" id="SM00829"/>
    </source>
</evidence>